<dbReference type="PANTHER" id="PTHR21301:SF10">
    <property type="entry name" value="REVERSE TRANSCRIPTASE DOMAIN-CONTAINING PROTEIN"/>
    <property type="match status" value="1"/>
</dbReference>
<evidence type="ECO:0000313" key="2">
    <source>
        <dbReference type="EMBL" id="VDN43477.1"/>
    </source>
</evidence>
<keyword evidence="3" id="KW-1185">Reference proteome</keyword>
<protein>
    <recommendedName>
        <fullName evidence="1">Reverse transcriptase domain-containing protein</fullName>
    </recommendedName>
</protein>
<gene>
    <name evidence="2" type="ORF">DILT_LOCUS19104</name>
</gene>
<dbReference type="AlphaFoldDB" id="A0A3P7PEK9"/>
<organism evidence="2 3">
    <name type="scientific">Dibothriocephalus latus</name>
    <name type="common">Fish tapeworm</name>
    <name type="synonym">Diphyllobothrium latum</name>
    <dbReference type="NCBI Taxonomy" id="60516"/>
    <lineage>
        <taxon>Eukaryota</taxon>
        <taxon>Metazoa</taxon>
        <taxon>Spiralia</taxon>
        <taxon>Lophotrochozoa</taxon>
        <taxon>Platyhelminthes</taxon>
        <taxon>Cestoda</taxon>
        <taxon>Eucestoda</taxon>
        <taxon>Diphyllobothriidea</taxon>
        <taxon>Diphyllobothriidae</taxon>
        <taxon>Dibothriocephalus</taxon>
    </lineage>
</organism>
<evidence type="ECO:0000313" key="3">
    <source>
        <dbReference type="Proteomes" id="UP000281553"/>
    </source>
</evidence>
<evidence type="ECO:0000259" key="1">
    <source>
        <dbReference type="PROSITE" id="PS50878"/>
    </source>
</evidence>
<sequence>MILLLIALLDAYRIILELLNLCLKNYCQFDNKYYEQVKGTPMDSPISGLLAELVLQRLEKEVFQSLKPTMWLRYVDDTFVTIKNNDVEVLHQKLNEVFPSI</sequence>
<dbReference type="OrthoDB" id="6275987at2759"/>
<dbReference type="PANTHER" id="PTHR21301">
    <property type="entry name" value="REVERSE TRANSCRIPTASE"/>
    <property type="match status" value="1"/>
</dbReference>
<dbReference type="Proteomes" id="UP000281553">
    <property type="component" value="Unassembled WGS sequence"/>
</dbReference>
<name>A0A3P7PEK9_DIBLA</name>
<proteinExistence type="predicted"/>
<feature type="domain" description="Reverse transcriptase" evidence="1">
    <location>
        <begin position="1"/>
        <end position="101"/>
    </location>
</feature>
<reference evidence="2 3" key="1">
    <citation type="submission" date="2018-11" db="EMBL/GenBank/DDBJ databases">
        <authorList>
            <consortium name="Pathogen Informatics"/>
        </authorList>
    </citation>
    <scope>NUCLEOTIDE SEQUENCE [LARGE SCALE GENOMIC DNA]</scope>
</reference>
<accession>A0A3P7PEK9</accession>
<dbReference type="EMBL" id="UYRU01108011">
    <property type="protein sequence ID" value="VDN43477.1"/>
    <property type="molecule type" value="Genomic_DNA"/>
</dbReference>
<dbReference type="PROSITE" id="PS50878">
    <property type="entry name" value="RT_POL"/>
    <property type="match status" value="1"/>
</dbReference>
<dbReference type="InterPro" id="IPR000477">
    <property type="entry name" value="RT_dom"/>
</dbReference>